<evidence type="ECO:0000313" key="4">
    <source>
        <dbReference type="EMBL" id="KAA0170004.1"/>
    </source>
</evidence>
<sequence length="129" mass="13262">MDGRRENAAWAAMRSLESLSSEIGAVTGHLALASTASGAGAAPAAPAPSPDARAAAPSPSRAAGGDAALDQRVRDMCETSERVMAQNIALLGEVEAMQREIASLRASKAALARRARLLMEAQERSHAAV</sequence>
<protein>
    <submittedName>
        <fullName evidence="2">Uncharacterized protein</fullName>
    </submittedName>
</protein>
<accession>A0A5A8CMB8</accession>
<name>A0A5A8CMB8_CAFRO</name>
<evidence type="ECO:0000313" key="6">
    <source>
        <dbReference type="Proteomes" id="UP000323011"/>
    </source>
</evidence>
<evidence type="ECO:0000313" key="3">
    <source>
        <dbReference type="EMBL" id="KAA0158985.1"/>
    </source>
</evidence>
<dbReference type="EMBL" id="VLTL01000139">
    <property type="protein sequence ID" value="KAA0158985.1"/>
    <property type="molecule type" value="Genomic_DNA"/>
</dbReference>
<dbReference type="AlphaFoldDB" id="A0A5A8CMB8"/>
<feature type="region of interest" description="Disordered" evidence="1">
    <location>
        <begin position="37"/>
        <end position="68"/>
    </location>
</feature>
<gene>
    <name evidence="4" type="ORF">FNF27_06757</name>
    <name evidence="3" type="ORF">FNF28_06034</name>
    <name evidence="2" type="ORF">FNF29_02992</name>
</gene>
<reference evidence="5 6" key="1">
    <citation type="submission" date="2019-07" db="EMBL/GenBank/DDBJ databases">
        <title>Genomes of Cafeteria roenbergensis.</title>
        <authorList>
            <person name="Fischer M.G."/>
            <person name="Hackl T."/>
            <person name="Roman M."/>
        </authorList>
    </citation>
    <scope>NUCLEOTIDE SEQUENCE [LARGE SCALE GENOMIC DNA]</scope>
    <source>
        <strain evidence="2 6">BVI</strain>
        <strain evidence="4 5">E4-10P</strain>
        <strain evidence="3 7">RCC970-E3</strain>
    </source>
</reference>
<proteinExistence type="predicted"/>
<dbReference type="Proteomes" id="UP000323011">
    <property type="component" value="Unassembled WGS sequence"/>
</dbReference>
<keyword evidence="6" id="KW-1185">Reference proteome</keyword>
<organism evidence="2 6">
    <name type="scientific">Cafeteria roenbergensis</name>
    <name type="common">Marine flagellate</name>
    <dbReference type="NCBI Taxonomy" id="33653"/>
    <lineage>
        <taxon>Eukaryota</taxon>
        <taxon>Sar</taxon>
        <taxon>Stramenopiles</taxon>
        <taxon>Bigyra</taxon>
        <taxon>Opalozoa</taxon>
        <taxon>Bicosoecida</taxon>
        <taxon>Cafeteriaceae</taxon>
        <taxon>Cafeteria</taxon>
    </lineage>
</organism>
<comment type="caution">
    <text evidence="2">The sequence shown here is derived from an EMBL/GenBank/DDBJ whole genome shotgun (WGS) entry which is preliminary data.</text>
</comment>
<dbReference type="EMBL" id="VLTN01000015">
    <property type="protein sequence ID" value="KAA0153604.1"/>
    <property type="molecule type" value="Genomic_DNA"/>
</dbReference>
<dbReference type="EMBL" id="VLTO01000064">
    <property type="protein sequence ID" value="KAA0170004.1"/>
    <property type="molecule type" value="Genomic_DNA"/>
</dbReference>
<evidence type="ECO:0000256" key="1">
    <source>
        <dbReference type="SAM" id="MobiDB-lite"/>
    </source>
</evidence>
<evidence type="ECO:0000313" key="7">
    <source>
        <dbReference type="Proteomes" id="UP000324907"/>
    </source>
</evidence>
<dbReference type="Proteomes" id="UP000324907">
    <property type="component" value="Unassembled WGS sequence"/>
</dbReference>
<evidence type="ECO:0000313" key="2">
    <source>
        <dbReference type="EMBL" id="KAA0153604.1"/>
    </source>
</evidence>
<evidence type="ECO:0000313" key="5">
    <source>
        <dbReference type="Proteomes" id="UP000322899"/>
    </source>
</evidence>
<dbReference type="Proteomes" id="UP000322899">
    <property type="component" value="Unassembled WGS sequence"/>
</dbReference>